<accession>A0A8J6TBZ0</accession>
<dbReference type="Pfam" id="PF03692">
    <property type="entry name" value="CxxCxxCC"/>
    <property type="match status" value="1"/>
</dbReference>
<dbReference type="PANTHER" id="PTHR35866">
    <property type="entry name" value="PUTATIVE-RELATED"/>
    <property type="match status" value="1"/>
</dbReference>
<dbReference type="AlphaFoldDB" id="A0A8J6TBZ0"/>
<proteinExistence type="predicted"/>
<dbReference type="InterPro" id="IPR005358">
    <property type="entry name" value="Puta_zinc/iron-chelating_dom"/>
</dbReference>
<evidence type="ECO:0000313" key="1">
    <source>
        <dbReference type="EMBL" id="MBC8317494.1"/>
    </source>
</evidence>
<dbReference type="Proteomes" id="UP000614424">
    <property type="component" value="Unassembled WGS sequence"/>
</dbReference>
<evidence type="ECO:0000313" key="2">
    <source>
        <dbReference type="Proteomes" id="UP000614424"/>
    </source>
</evidence>
<dbReference type="PANTHER" id="PTHR35866:SF1">
    <property type="entry name" value="YKGJ FAMILY CYSTEINE CLUSTER PROTEIN"/>
    <property type="match status" value="1"/>
</dbReference>
<protein>
    <submittedName>
        <fullName evidence="1">YkgJ family cysteine cluster protein</fullName>
    </submittedName>
</protein>
<gene>
    <name evidence="1" type="ORF">H8E41_06275</name>
</gene>
<name>A0A8J6TBZ0_9BACT</name>
<dbReference type="EMBL" id="JACNJZ010000091">
    <property type="protein sequence ID" value="MBC8317494.1"/>
    <property type="molecule type" value="Genomic_DNA"/>
</dbReference>
<reference evidence="1 2" key="1">
    <citation type="submission" date="2020-08" db="EMBL/GenBank/DDBJ databases">
        <title>Bridging the membrane lipid divide: bacteria of the FCB group superphylum have the potential to synthesize archaeal ether lipids.</title>
        <authorList>
            <person name="Villanueva L."/>
            <person name="Von Meijenfeldt F.A.B."/>
            <person name="Westbye A.B."/>
            <person name="Yadav S."/>
            <person name="Hopmans E.C."/>
            <person name="Dutilh B.E."/>
            <person name="Sinninghe Damste J.S."/>
        </authorList>
    </citation>
    <scope>NUCLEOTIDE SEQUENCE [LARGE SCALE GENOMIC DNA]</scope>
    <source>
        <strain evidence="1">NIOZ-UU47</strain>
    </source>
</reference>
<comment type="caution">
    <text evidence="1">The sequence shown here is derived from an EMBL/GenBank/DDBJ whole genome shotgun (WGS) entry which is preliminary data.</text>
</comment>
<organism evidence="1 2">
    <name type="scientific">Candidatus Desulfobia pelagia</name>
    <dbReference type="NCBI Taxonomy" id="2841692"/>
    <lineage>
        <taxon>Bacteria</taxon>
        <taxon>Pseudomonadati</taxon>
        <taxon>Thermodesulfobacteriota</taxon>
        <taxon>Desulfobulbia</taxon>
        <taxon>Desulfobulbales</taxon>
        <taxon>Desulfobulbaceae</taxon>
        <taxon>Candidatus Desulfobia</taxon>
    </lineage>
</organism>
<sequence>MKPGIHLPNNVKQLKEDETFCFSCHPGVPCFCDCCQQLELALTPYDVLRLKEVLGLTGTQFLDQYAVIEYGEGDIFPRVYLAMKNDSRESCPFVSSNGCTVYEGRPSACRTYPLGRGAWLDQKGKSHASHVVIYENHCLGFAEAPKQNIAGWVHDQGLAPYNEANDQLMRLLQHKNIAAGFRPSASQCDLYIQTLYHLEPFKKTTADAIGLVMSDTALLPYAINWLIDELFPEEKN</sequence>